<dbReference type="Gene3D" id="1.10.150.50">
    <property type="entry name" value="Transcription Factor, Ets-1"/>
    <property type="match status" value="1"/>
</dbReference>
<dbReference type="EMBL" id="CP051142">
    <property type="protein sequence ID" value="QIX01289.1"/>
    <property type="molecule type" value="Genomic_DNA"/>
</dbReference>
<feature type="domain" description="SAM" evidence="3">
    <location>
        <begin position="174"/>
        <end position="238"/>
    </location>
</feature>
<evidence type="ECO:0000256" key="1">
    <source>
        <dbReference type="SAM" id="MobiDB-lite"/>
    </source>
</evidence>
<gene>
    <name evidence="4" type="ORF">AMS68_006806</name>
</gene>
<dbReference type="InterPro" id="IPR001849">
    <property type="entry name" value="PH_domain"/>
</dbReference>
<accession>A0A6H0Y355</accession>
<dbReference type="SMART" id="SM00233">
    <property type="entry name" value="PH"/>
    <property type="match status" value="1"/>
</dbReference>
<evidence type="ECO:0000259" key="2">
    <source>
        <dbReference type="PROSITE" id="PS50003"/>
    </source>
</evidence>
<feature type="compositionally biased region" description="Low complexity" evidence="1">
    <location>
        <begin position="599"/>
        <end position="615"/>
    </location>
</feature>
<evidence type="ECO:0000313" key="4">
    <source>
        <dbReference type="EMBL" id="QIX01289.1"/>
    </source>
</evidence>
<evidence type="ECO:0000313" key="5">
    <source>
        <dbReference type="Proteomes" id="UP000503462"/>
    </source>
</evidence>
<dbReference type="CDD" id="cd09535">
    <property type="entry name" value="SAM_BOI-like_fungal"/>
    <property type="match status" value="1"/>
</dbReference>
<proteinExistence type="predicted"/>
<dbReference type="Pfam" id="PF00169">
    <property type="entry name" value="PH"/>
    <property type="match status" value="1"/>
</dbReference>
<dbReference type="InterPro" id="IPR001660">
    <property type="entry name" value="SAM"/>
</dbReference>
<dbReference type="InterPro" id="IPR011993">
    <property type="entry name" value="PH-like_dom_sf"/>
</dbReference>
<feature type="compositionally biased region" description="Basic residues" evidence="1">
    <location>
        <begin position="560"/>
        <end position="571"/>
    </location>
</feature>
<feature type="region of interest" description="Disordered" evidence="1">
    <location>
        <begin position="38"/>
        <end position="110"/>
    </location>
</feature>
<keyword evidence="5" id="KW-1185">Reference proteome</keyword>
<sequence length="784" mass="87058">MQAMTPITPLERGGEMFSRAKTMSVFLDSWDRPVSVVTDTTEFEGQEEDMSDFDSGSRSRSASPDSGKRRSQTTIGSYDEAPTPRSGRGQRRLPLRLQSVEGPKGPHLFRSSQTSADFELALQMSPMLPKQMEFRTETAFSQDTITQVVLPDQSFDFSINRLSDSSTSSEVRRWTSTQVIDWLVDSQIESSIIACFELHDITGDVLMDLTFEDLKDLGVTSFGKRHQLWNLLCILQGRPDDLSPCQTTFDDVSRPCTTRPEAFTPIDDGTGKKRRGRKPAKTGDVITPGESVSIVAIEQLLPKAHRCAKGERCAKWRKQQRELQRLQDEHELGQWPISPTKGGHIFVAGNPGNASTADHMQTFAQQADDFYRPQSEAEPSVVASSDLLGPGQLPDFVLDADMLDQLDKRDPQENVKAFLSFQHLNSPCAPMDDVFADAILTPVQSKFKAQEPVFEMFPSEHVPSFAATQPAFQLPQRPHTANQQLKSLPRLDIPRSSSAQATAARQSPLTATQASPVNLVRFATPASDMDVPVSAQPIIPRNTSQSVPPDMQYRQQKPLSRSHSRTGKWRRPSMALESVKENEILSPVAAPRPSISTQRSGSSGCISTTSSLRSSVPDPAHHEPEVKVFGYGTDCTQAGWMRKRKTKLLRHEWQDAHFRLKGSELAMHADEKYHSAAKETINVDQYSVACSSGPSASKLGAAFKSLAIMNSSPEKKGKVVDPTAFAFQLVPESKDRERFSSAKTHHFAVKTKDERIDWMRELMLAKALQAKREGYEVEINGVQA</sequence>
<dbReference type="SUPFAM" id="SSF50729">
    <property type="entry name" value="PH domain-like"/>
    <property type="match status" value="1"/>
</dbReference>
<dbReference type="SUPFAM" id="SSF47769">
    <property type="entry name" value="SAM/Pointed domain"/>
    <property type="match status" value="1"/>
</dbReference>
<dbReference type="SMART" id="SM00454">
    <property type="entry name" value="SAM"/>
    <property type="match status" value="1"/>
</dbReference>
<feature type="compositionally biased region" description="Low complexity" evidence="1">
    <location>
        <begin position="53"/>
        <end position="65"/>
    </location>
</feature>
<protein>
    <recommendedName>
        <fullName evidence="6">SAM and PH domain-containing protein</fullName>
    </recommendedName>
</protein>
<feature type="region of interest" description="Disordered" evidence="1">
    <location>
        <begin position="260"/>
        <end position="285"/>
    </location>
</feature>
<dbReference type="PROSITE" id="PS50105">
    <property type="entry name" value="SAM_DOMAIN"/>
    <property type="match status" value="1"/>
</dbReference>
<dbReference type="InterPro" id="IPR013761">
    <property type="entry name" value="SAM/pointed_sf"/>
</dbReference>
<dbReference type="PROSITE" id="PS50003">
    <property type="entry name" value="PH_DOMAIN"/>
    <property type="match status" value="1"/>
</dbReference>
<evidence type="ECO:0008006" key="6">
    <source>
        <dbReference type="Google" id="ProtNLM"/>
    </source>
</evidence>
<feature type="compositionally biased region" description="Polar residues" evidence="1">
    <location>
        <begin position="541"/>
        <end position="559"/>
    </location>
</feature>
<name>A0A6H0Y355_9PEZI</name>
<reference evidence="4 5" key="1">
    <citation type="journal article" date="2016" name="Sci. Rep.">
        <title>Peltaster fructicola genome reveals evolution from an invasive phytopathogen to an ectophytic parasite.</title>
        <authorList>
            <person name="Xu C."/>
            <person name="Chen H."/>
            <person name="Gleason M.L."/>
            <person name="Xu J.R."/>
            <person name="Liu H."/>
            <person name="Zhang R."/>
            <person name="Sun G."/>
        </authorList>
    </citation>
    <scope>NUCLEOTIDE SEQUENCE [LARGE SCALE GENOMIC DNA]</scope>
    <source>
        <strain evidence="4 5">LNHT1506</strain>
    </source>
</reference>
<dbReference type="AlphaFoldDB" id="A0A6H0Y355"/>
<dbReference type="Pfam" id="PF07647">
    <property type="entry name" value="SAM_2"/>
    <property type="match status" value="1"/>
</dbReference>
<evidence type="ECO:0000259" key="3">
    <source>
        <dbReference type="PROSITE" id="PS50105"/>
    </source>
</evidence>
<feature type="compositionally biased region" description="Acidic residues" evidence="1">
    <location>
        <begin position="41"/>
        <end position="52"/>
    </location>
</feature>
<dbReference type="Proteomes" id="UP000503462">
    <property type="component" value="Chromosome 4"/>
</dbReference>
<feature type="region of interest" description="Disordered" evidence="1">
    <location>
        <begin position="532"/>
        <end position="623"/>
    </location>
</feature>
<feature type="domain" description="PH" evidence="2">
    <location>
        <begin position="634"/>
        <end position="767"/>
    </location>
</feature>
<dbReference type="Gene3D" id="2.30.29.30">
    <property type="entry name" value="Pleckstrin-homology domain (PH domain)/Phosphotyrosine-binding domain (PTB)"/>
    <property type="match status" value="1"/>
</dbReference>
<dbReference type="OrthoDB" id="422827at2759"/>
<organism evidence="4 5">
    <name type="scientific">Peltaster fructicola</name>
    <dbReference type="NCBI Taxonomy" id="286661"/>
    <lineage>
        <taxon>Eukaryota</taxon>
        <taxon>Fungi</taxon>
        <taxon>Dikarya</taxon>
        <taxon>Ascomycota</taxon>
        <taxon>Pezizomycotina</taxon>
        <taxon>Dothideomycetes</taxon>
        <taxon>Dothideomycetes incertae sedis</taxon>
        <taxon>Peltaster</taxon>
    </lineage>
</organism>